<name>A0A3N4J037_9PEZI</name>
<reference evidence="1 2" key="1">
    <citation type="journal article" date="2018" name="Nat. Ecol. Evol.">
        <title>Pezizomycetes genomes reveal the molecular basis of ectomycorrhizal truffle lifestyle.</title>
        <authorList>
            <person name="Murat C."/>
            <person name="Payen T."/>
            <person name="Noel B."/>
            <person name="Kuo A."/>
            <person name="Morin E."/>
            <person name="Chen J."/>
            <person name="Kohler A."/>
            <person name="Krizsan K."/>
            <person name="Balestrini R."/>
            <person name="Da Silva C."/>
            <person name="Montanini B."/>
            <person name="Hainaut M."/>
            <person name="Levati E."/>
            <person name="Barry K.W."/>
            <person name="Belfiori B."/>
            <person name="Cichocki N."/>
            <person name="Clum A."/>
            <person name="Dockter R.B."/>
            <person name="Fauchery L."/>
            <person name="Guy J."/>
            <person name="Iotti M."/>
            <person name="Le Tacon F."/>
            <person name="Lindquist E.A."/>
            <person name="Lipzen A."/>
            <person name="Malagnac F."/>
            <person name="Mello A."/>
            <person name="Molinier V."/>
            <person name="Miyauchi S."/>
            <person name="Poulain J."/>
            <person name="Riccioni C."/>
            <person name="Rubini A."/>
            <person name="Sitrit Y."/>
            <person name="Splivallo R."/>
            <person name="Traeger S."/>
            <person name="Wang M."/>
            <person name="Zifcakova L."/>
            <person name="Wipf D."/>
            <person name="Zambonelli A."/>
            <person name="Paolocci F."/>
            <person name="Nowrousian M."/>
            <person name="Ottonello S."/>
            <person name="Baldrian P."/>
            <person name="Spatafora J.W."/>
            <person name="Henrissat B."/>
            <person name="Nagy L.G."/>
            <person name="Aury J.M."/>
            <person name="Wincker P."/>
            <person name="Grigoriev I.V."/>
            <person name="Bonfante P."/>
            <person name="Martin F.M."/>
        </authorList>
    </citation>
    <scope>NUCLEOTIDE SEQUENCE [LARGE SCALE GENOMIC DNA]</scope>
    <source>
        <strain evidence="1 2">120613-1</strain>
    </source>
</reference>
<organism evidence="1 2">
    <name type="scientific">Choiromyces venosus 120613-1</name>
    <dbReference type="NCBI Taxonomy" id="1336337"/>
    <lineage>
        <taxon>Eukaryota</taxon>
        <taxon>Fungi</taxon>
        <taxon>Dikarya</taxon>
        <taxon>Ascomycota</taxon>
        <taxon>Pezizomycotina</taxon>
        <taxon>Pezizomycetes</taxon>
        <taxon>Pezizales</taxon>
        <taxon>Tuberaceae</taxon>
        <taxon>Choiromyces</taxon>
    </lineage>
</organism>
<proteinExistence type="predicted"/>
<keyword evidence="2" id="KW-1185">Reference proteome</keyword>
<dbReference type="EMBL" id="ML120492">
    <property type="protein sequence ID" value="RPA91609.1"/>
    <property type="molecule type" value="Genomic_DNA"/>
</dbReference>
<protein>
    <submittedName>
        <fullName evidence="1">Uncharacterized protein</fullName>
    </submittedName>
</protein>
<evidence type="ECO:0000313" key="1">
    <source>
        <dbReference type="EMBL" id="RPA91609.1"/>
    </source>
</evidence>
<evidence type="ECO:0000313" key="2">
    <source>
        <dbReference type="Proteomes" id="UP000276215"/>
    </source>
</evidence>
<dbReference type="AlphaFoldDB" id="A0A3N4J037"/>
<sequence length="55" mass="5941">MSGPALRMQGGPLRKAREAVYRLSQSNGRGGLGVMEAREAEGPTHRASYHADNNM</sequence>
<accession>A0A3N4J037</accession>
<dbReference type="Proteomes" id="UP000276215">
    <property type="component" value="Unassembled WGS sequence"/>
</dbReference>
<gene>
    <name evidence="1" type="ORF">L873DRAFT_1819142</name>
</gene>